<comment type="caution">
    <text evidence="2">The sequence shown here is derived from an EMBL/GenBank/DDBJ whole genome shotgun (WGS) entry which is preliminary data.</text>
</comment>
<evidence type="ECO:0000313" key="1">
    <source>
        <dbReference type="EMBL" id="SDQ85588.1"/>
    </source>
</evidence>
<reference evidence="2 4" key="2">
    <citation type="submission" date="2019-06" db="EMBL/GenBank/DDBJ databases">
        <title>Pseudomonas bimorpha sp. nov. isolated from bovine raw milk and skim milk concentrate.</title>
        <authorList>
            <person name="Hofmann K."/>
            <person name="Huptas C."/>
            <person name="Doll E."/>
            <person name="Scherer S."/>
            <person name="Wenning M."/>
        </authorList>
    </citation>
    <scope>NUCLEOTIDE SEQUENCE [LARGE SCALE GENOMIC DNA]</scope>
    <source>
        <strain evidence="2 4">DSM 17515</strain>
    </source>
</reference>
<dbReference type="RefSeq" id="WP_143513854.1">
    <property type="nucleotide sequence ID" value="NZ_FNKM01000002.1"/>
</dbReference>
<evidence type="ECO:0000313" key="3">
    <source>
        <dbReference type="Proteomes" id="UP000198740"/>
    </source>
</evidence>
<organism evidence="2 4">
    <name type="scientific">Pseudomonas grimontii</name>
    <dbReference type="NCBI Taxonomy" id="129847"/>
    <lineage>
        <taxon>Bacteria</taxon>
        <taxon>Pseudomonadati</taxon>
        <taxon>Pseudomonadota</taxon>
        <taxon>Gammaproteobacteria</taxon>
        <taxon>Pseudomonadales</taxon>
        <taxon>Pseudomonadaceae</taxon>
        <taxon>Pseudomonas</taxon>
    </lineage>
</organism>
<name>A0A1H1EAN4_9PSED</name>
<protein>
    <recommendedName>
        <fullName evidence="5">DUF1120 domain-containing protein</fullName>
    </recommendedName>
</protein>
<gene>
    <name evidence="2" type="ORF">FIV39_26420</name>
    <name evidence="1" type="ORF">SAMN04490186_2220</name>
</gene>
<evidence type="ECO:0008006" key="5">
    <source>
        <dbReference type="Google" id="ProtNLM"/>
    </source>
</evidence>
<dbReference type="EMBL" id="FNKM01000002">
    <property type="protein sequence ID" value="SDQ85588.1"/>
    <property type="molecule type" value="Genomic_DNA"/>
</dbReference>
<sequence>MMANFMKTQRRSAVKGALAPGALTVVLSLLTVFEASASECRLSVSQPQIDYGLLRPGTTPEPRGIFLGKRMVRLNVVCSEPTLIALRFQGVPADAQGFRFGRAGRFDLTLQQPLLDGQAIELAPMHNRAERSAQLRPDQALVVLKAGQAVRGRVFSAQVQVDTYLSSAAPPVRDKTLLEGSGRFEWVPGG</sequence>
<dbReference type="AlphaFoldDB" id="A0A1H1EAN4"/>
<evidence type="ECO:0000313" key="4">
    <source>
        <dbReference type="Proteomes" id="UP000317267"/>
    </source>
</evidence>
<reference evidence="1 3" key="1">
    <citation type="submission" date="2016-10" db="EMBL/GenBank/DDBJ databases">
        <authorList>
            <person name="Varghese N."/>
            <person name="Submissions S."/>
        </authorList>
    </citation>
    <scope>NUCLEOTIDE SEQUENCE [LARGE SCALE GENOMIC DNA]</scope>
    <source>
        <strain evidence="1 3">BS2976</strain>
    </source>
</reference>
<dbReference type="OrthoDB" id="7030985at2"/>
<keyword evidence="3" id="KW-1185">Reference proteome</keyword>
<dbReference type="Proteomes" id="UP000198740">
    <property type="component" value="Unassembled WGS sequence"/>
</dbReference>
<evidence type="ECO:0000313" key="2">
    <source>
        <dbReference type="EMBL" id="TWR60827.1"/>
    </source>
</evidence>
<proteinExistence type="predicted"/>
<dbReference type="Proteomes" id="UP000317267">
    <property type="component" value="Unassembled WGS sequence"/>
</dbReference>
<accession>A0A1H1EAN4</accession>
<dbReference type="EMBL" id="VFES01000021">
    <property type="protein sequence ID" value="TWR60827.1"/>
    <property type="molecule type" value="Genomic_DNA"/>
</dbReference>